<keyword evidence="1" id="KW-0001">2Fe-2S</keyword>
<dbReference type="CDD" id="cd03467">
    <property type="entry name" value="Rieske"/>
    <property type="match status" value="1"/>
</dbReference>
<feature type="domain" description="Rieske" evidence="7">
    <location>
        <begin position="10"/>
        <end position="105"/>
    </location>
</feature>
<evidence type="ECO:0000256" key="5">
    <source>
        <dbReference type="ARBA" id="ARBA00034078"/>
    </source>
</evidence>
<dbReference type="InterPro" id="IPR036922">
    <property type="entry name" value="Rieske_2Fe-2S_sf"/>
</dbReference>
<dbReference type="EMBL" id="CP044016">
    <property type="protein sequence ID" value="QES90377.1"/>
    <property type="molecule type" value="Genomic_DNA"/>
</dbReference>
<keyword evidence="9" id="KW-1185">Reference proteome</keyword>
<dbReference type="KEGG" id="arac:E0W69_017535"/>
<dbReference type="Proteomes" id="UP000292424">
    <property type="component" value="Chromosome"/>
</dbReference>
<dbReference type="PANTHER" id="PTHR21496:SF0">
    <property type="entry name" value="RIESKE DOMAIN-CONTAINING PROTEIN"/>
    <property type="match status" value="1"/>
</dbReference>
<evidence type="ECO:0000313" key="8">
    <source>
        <dbReference type="EMBL" id="QES90377.1"/>
    </source>
</evidence>
<evidence type="ECO:0000256" key="3">
    <source>
        <dbReference type="ARBA" id="ARBA00023004"/>
    </source>
</evidence>
<evidence type="ECO:0000256" key="2">
    <source>
        <dbReference type="ARBA" id="ARBA00022723"/>
    </source>
</evidence>
<dbReference type="AlphaFoldDB" id="A0A5P2G5A2"/>
<evidence type="ECO:0000259" key="7">
    <source>
        <dbReference type="PROSITE" id="PS51296"/>
    </source>
</evidence>
<organism evidence="8 9">
    <name type="scientific">Rhizosphaericola mali</name>
    <dbReference type="NCBI Taxonomy" id="2545455"/>
    <lineage>
        <taxon>Bacteria</taxon>
        <taxon>Pseudomonadati</taxon>
        <taxon>Bacteroidota</taxon>
        <taxon>Chitinophagia</taxon>
        <taxon>Chitinophagales</taxon>
        <taxon>Chitinophagaceae</taxon>
        <taxon>Rhizosphaericola</taxon>
    </lineage>
</organism>
<evidence type="ECO:0000256" key="1">
    <source>
        <dbReference type="ARBA" id="ARBA00022714"/>
    </source>
</evidence>
<dbReference type="Gene3D" id="2.102.10.10">
    <property type="entry name" value="Rieske [2Fe-2S] iron-sulphur domain"/>
    <property type="match status" value="1"/>
</dbReference>
<protein>
    <submittedName>
        <fullName evidence="8">Rieske 2Fe-2S domain-containing protein</fullName>
    </submittedName>
</protein>
<name>A0A5P2G5A2_9BACT</name>
<dbReference type="OrthoDB" id="593800at2"/>
<accession>A0A5P2G5A2</accession>
<comment type="cofactor">
    <cofactor evidence="5">
        <name>[2Fe-2S] cluster</name>
        <dbReference type="ChEBI" id="CHEBI:190135"/>
    </cofactor>
</comment>
<dbReference type="PROSITE" id="PS51296">
    <property type="entry name" value="RIESKE"/>
    <property type="match status" value="1"/>
</dbReference>
<dbReference type="SUPFAM" id="SSF50022">
    <property type="entry name" value="ISP domain"/>
    <property type="match status" value="1"/>
</dbReference>
<dbReference type="Pfam" id="PF00355">
    <property type="entry name" value="Rieske"/>
    <property type="match status" value="1"/>
</dbReference>
<evidence type="ECO:0000313" key="9">
    <source>
        <dbReference type="Proteomes" id="UP000292424"/>
    </source>
</evidence>
<gene>
    <name evidence="8" type="ORF">E0W69_017535</name>
</gene>
<proteinExistence type="inferred from homology"/>
<evidence type="ECO:0000256" key="6">
    <source>
        <dbReference type="ARBA" id="ARBA00038001"/>
    </source>
</evidence>
<dbReference type="GO" id="GO:0051537">
    <property type="term" value="F:2 iron, 2 sulfur cluster binding"/>
    <property type="evidence" value="ECO:0007669"/>
    <property type="project" value="UniProtKB-KW"/>
</dbReference>
<keyword evidence="2" id="KW-0479">Metal-binding</keyword>
<evidence type="ECO:0000256" key="4">
    <source>
        <dbReference type="ARBA" id="ARBA00023014"/>
    </source>
</evidence>
<dbReference type="PANTHER" id="PTHR21496">
    <property type="entry name" value="FERREDOXIN-RELATED"/>
    <property type="match status" value="1"/>
</dbReference>
<dbReference type="RefSeq" id="WP_131331359.1">
    <property type="nucleotide sequence ID" value="NZ_CP044016.1"/>
</dbReference>
<dbReference type="GO" id="GO:0046872">
    <property type="term" value="F:metal ion binding"/>
    <property type="evidence" value="ECO:0007669"/>
    <property type="project" value="UniProtKB-KW"/>
</dbReference>
<sequence length="113" mass="13124">MKYMESELEWLKVSDSIFDENVIKNIKLNNNVISIVFNNNRLYAFQSKCPHSGAKFSEGFLDKNNCLVCPLHKFKFKLTNGLNVTGEGYRLKVYPTKLENSIWFVGIKKENQI</sequence>
<keyword evidence="4" id="KW-0411">Iron-sulfur</keyword>
<dbReference type="InterPro" id="IPR017941">
    <property type="entry name" value="Rieske_2Fe-2S"/>
</dbReference>
<reference evidence="8 9" key="1">
    <citation type="submission" date="2019-09" db="EMBL/GenBank/DDBJ databases">
        <title>Complete genome sequence of Arachidicoccus sp. B3-10 isolated from apple orchard soil.</title>
        <authorList>
            <person name="Kim H.S."/>
            <person name="Han K.-I."/>
            <person name="Suh M.K."/>
            <person name="Lee K.C."/>
            <person name="Eom M.K."/>
            <person name="Kim J.-S."/>
            <person name="Kang S.W."/>
            <person name="Sin Y."/>
            <person name="Lee J.-S."/>
        </authorList>
    </citation>
    <scope>NUCLEOTIDE SEQUENCE [LARGE SCALE GENOMIC DNA]</scope>
    <source>
        <strain evidence="8 9">B3-10</strain>
    </source>
</reference>
<keyword evidence="3" id="KW-0408">Iron</keyword>
<comment type="similarity">
    <text evidence="6">Belongs to the bacterial ring-hydroxylating dioxygenase ferredoxin component family.</text>
</comment>